<dbReference type="Pfam" id="PF02810">
    <property type="entry name" value="SEC-C"/>
    <property type="match status" value="1"/>
</dbReference>
<dbReference type="InterPro" id="IPR004027">
    <property type="entry name" value="SEC_C_motif"/>
</dbReference>
<sequence length="313" mass="35571">MTTEEVLNQFRDPGNAIPYEAMIEVIASPEEFVPVLIREIEVAAELADKIDPDDCLPAFALYLLAQLRESRALEPVLRYFALDEKTEMDLFQDVISTDGKDILAAIGRDRPERLREYALQPDLSLMVRTMVWDALVCQVQRGEQPREPLVAYFRELFASNAWLDDEELWSLLIAACLDLHPRELLEPIRGIYERDLVDTSFVGDFDTVEAEAARDPEEWRRSFVEAHPPLTDAAEAISWWSCFQPPDPFDDFGDDDGDGLGDIESDPFYLQDPGPPGEPFQRTEPKIGRNDLCPCGSGKKYKKCCLHKQTEGQ</sequence>
<protein>
    <submittedName>
        <fullName evidence="2">SEC-C motif domain protein</fullName>
    </submittedName>
</protein>
<keyword evidence="3" id="KW-1185">Reference proteome</keyword>
<evidence type="ECO:0000313" key="3">
    <source>
        <dbReference type="Proteomes" id="UP000005824"/>
    </source>
</evidence>
<gene>
    <name evidence="2" type="ORF">CfE428DRAFT_1375</name>
</gene>
<dbReference type="RefSeq" id="WP_006978701.1">
    <property type="nucleotide sequence ID" value="NZ_ABVL01000003.1"/>
</dbReference>
<reference evidence="2 3" key="1">
    <citation type="journal article" date="2011" name="J. Bacteriol.">
        <title>Genome sequence of Chthoniobacter flavus Ellin428, an aerobic heterotrophic soil bacterium.</title>
        <authorList>
            <person name="Kant R."/>
            <person name="van Passel M.W."/>
            <person name="Palva A."/>
            <person name="Lucas S."/>
            <person name="Lapidus A."/>
            <person name="Glavina Del Rio T."/>
            <person name="Dalin E."/>
            <person name="Tice H."/>
            <person name="Bruce D."/>
            <person name="Goodwin L."/>
            <person name="Pitluck S."/>
            <person name="Larimer F.W."/>
            <person name="Land M.L."/>
            <person name="Hauser L."/>
            <person name="Sangwan P."/>
            <person name="de Vos W.M."/>
            <person name="Janssen P.H."/>
            <person name="Smidt H."/>
        </authorList>
    </citation>
    <scope>NUCLEOTIDE SEQUENCE [LARGE SCALE GENOMIC DNA]</scope>
    <source>
        <strain evidence="2 3">Ellin428</strain>
    </source>
</reference>
<dbReference type="Proteomes" id="UP000005824">
    <property type="component" value="Unassembled WGS sequence"/>
</dbReference>
<dbReference type="AlphaFoldDB" id="B4CXT4"/>
<dbReference type="Pfam" id="PF06685">
    <property type="entry name" value="DUF1186"/>
    <property type="match status" value="1"/>
</dbReference>
<accession>B4CXT4</accession>
<dbReference type="EMBL" id="ABVL01000003">
    <property type="protein sequence ID" value="EDY21082.1"/>
    <property type="molecule type" value="Genomic_DNA"/>
</dbReference>
<comment type="caution">
    <text evidence="2">The sequence shown here is derived from an EMBL/GenBank/DDBJ whole genome shotgun (WGS) entry which is preliminary data.</text>
</comment>
<organism evidence="2 3">
    <name type="scientific">Chthoniobacter flavus Ellin428</name>
    <dbReference type="NCBI Taxonomy" id="497964"/>
    <lineage>
        <taxon>Bacteria</taxon>
        <taxon>Pseudomonadati</taxon>
        <taxon>Verrucomicrobiota</taxon>
        <taxon>Spartobacteria</taxon>
        <taxon>Chthoniobacterales</taxon>
        <taxon>Chthoniobacteraceae</taxon>
        <taxon>Chthoniobacter</taxon>
    </lineage>
</organism>
<dbReference type="InParanoid" id="B4CXT4"/>
<dbReference type="SUPFAM" id="SSF103642">
    <property type="entry name" value="Sec-C motif"/>
    <property type="match status" value="1"/>
</dbReference>
<name>B4CXT4_9BACT</name>
<dbReference type="eggNOG" id="COG3012">
    <property type="taxonomic scope" value="Bacteria"/>
</dbReference>
<dbReference type="Gene3D" id="3.10.450.50">
    <property type="match status" value="1"/>
</dbReference>
<evidence type="ECO:0000256" key="1">
    <source>
        <dbReference type="SAM" id="MobiDB-lite"/>
    </source>
</evidence>
<evidence type="ECO:0000313" key="2">
    <source>
        <dbReference type="EMBL" id="EDY21082.1"/>
    </source>
</evidence>
<proteinExistence type="predicted"/>
<dbReference type="STRING" id="497964.CfE428DRAFT_1375"/>
<feature type="region of interest" description="Disordered" evidence="1">
    <location>
        <begin position="251"/>
        <end position="300"/>
    </location>
</feature>
<feature type="compositionally biased region" description="Acidic residues" evidence="1">
    <location>
        <begin position="251"/>
        <end position="265"/>
    </location>
</feature>
<dbReference type="InterPro" id="IPR010602">
    <property type="entry name" value="DUF1186"/>
</dbReference>